<dbReference type="InterPro" id="IPR012551">
    <property type="entry name" value="DUF1707_SHOCT-like"/>
</dbReference>
<proteinExistence type="predicted"/>
<dbReference type="InterPro" id="IPR025698">
    <property type="entry name" value="2TM_dom"/>
</dbReference>
<organism evidence="5">
    <name type="scientific">uncultured Solirubrobacteraceae bacterium</name>
    <dbReference type="NCBI Taxonomy" id="1162706"/>
    <lineage>
        <taxon>Bacteria</taxon>
        <taxon>Bacillati</taxon>
        <taxon>Actinomycetota</taxon>
        <taxon>Thermoleophilia</taxon>
        <taxon>Solirubrobacterales</taxon>
        <taxon>Solirubrobacteraceae</taxon>
        <taxon>environmental samples</taxon>
    </lineage>
</organism>
<keyword evidence="2" id="KW-1133">Transmembrane helix</keyword>
<evidence type="ECO:0000256" key="2">
    <source>
        <dbReference type="SAM" id="Phobius"/>
    </source>
</evidence>
<feature type="region of interest" description="Disordered" evidence="1">
    <location>
        <begin position="1"/>
        <end position="25"/>
    </location>
</feature>
<name>A0A6J4TNV9_9ACTN</name>
<evidence type="ECO:0000313" key="5">
    <source>
        <dbReference type="EMBL" id="CAA9526668.1"/>
    </source>
</evidence>
<dbReference type="Pfam" id="PF13239">
    <property type="entry name" value="2TM"/>
    <property type="match status" value="1"/>
</dbReference>
<gene>
    <name evidence="5" type="ORF">AVDCRST_MAG85-3293</name>
</gene>
<evidence type="ECO:0000256" key="1">
    <source>
        <dbReference type="SAM" id="MobiDB-lite"/>
    </source>
</evidence>
<feature type="domain" description="DUF1707" evidence="3">
    <location>
        <begin position="20"/>
        <end position="72"/>
    </location>
</feature>
<feature type="compositionally biased region" description="Basic and acidic residues" evidence="1">
    <location>
        <begin position="15"/>
        <end position="25"/>
    </location>
</feature>
<dbReference type="Pfam" id="PF08044">
    <property type="entry name" value="DUF1707"/>
    <property type="match status" value="1"/>
</dbReference>
<dbReference type="AlphaFoldDB" id="A0A6J4TNV9"/>
<feature type="domain" description="2TM" evidence="4">
    <location>
        <begin position="81"/>
        <end position="128"/>
    </location>
</feature>
<evidence type="ECO:0000259" key="3">
    <source>
        <dbReference type="Pfam" id="PF08044"/>
    </source>
</evidence>
<sequence>MCRTHGSDVGRSSRIKADDIRPSDAEREEIVSQLRAHAGDGRLDVEELERRVARAYSTKTRRGLVKMVRDLPRPPRPPRDQRREFGEHLRSYLAVMALLVVIWALTGMGYFWPIWPMLGWGIGVFSHAGALRAPKPRTRLTA</sequence>
<dbReference type="EMBL" id="CADCVT010000363">
    <property type="protein sequence ID" value="CAA9526668.1"/>
    <property type="molecule type" value="Genomic_DNA"/>
</dbReference>
<keyword evidence="2" id="KW-0472">Membrane</keyword>
<keyword evidence="2" id="KW-0812">Transmembrane</keyword>
<accession>A0A6J4TNV9</accession>
<evidence type="ECO:0000259" key="4">
    <source>
        <dbReference type="Pfam" id="PF13239"/>
    </source>
</evidence>
<reference evidence="5" key="1">
    <citation type="submission" date="2020-02" db="EMBL/GenBank/DDBJ databases">
        <authorList>
            <person name="Meier V. D."/>
        </authorList>
    </citation>
    <scope>NUCLEOTIDE SEQUENCE</scope>
    <source>
        <strain evidence="5">AVDCRST_MAG85</strain>
    </source>
</reference>
<protein>
    <submittedName>
        <fullName evidence="5">Uncharacterized protein</fullName>
    </submittedName>
</protein>
<feature type="transmembrane region" description="Helical" evidence="2">
    <location>
        <begin position="89"/>
        <end position="106"/>
    </location>
</feature>